<dbReference type="AlphaFoldDB" id="A0AAE1NJG3"/>
<feature type="compositionally biased region" description="Polar residues" evidence="1">
    <location>
        <begin position="1"/>
        <end position="18"/>
    </location>
</feature>
<accession>A0AAE1NJG3</accession>
<sequence>MYTVGGLTSQAALSQQDQAGDVTGIQHRAWRFAGACPTLVVAGGGPWEADEAEDEQGMGRKTSREWEGGERKTSRGLEGGGREGGGRRAGAWREGPGGRPRMEGAGGHGVVGVLA</sequence>
<evidence type="ECO:0000313" key="2">
    <source>
        <dbReference type="EMBL" id="KAK4290915.1"/>
    </source>
</evidence>
<feature type="region of interest" description="Disordered" evidence="1">
    <location>
        <begin position="46"/>
        <end position="115"/>
    </location>
</feature>
<evidence type="ECO:0000313" key="3">
    <source>
        <dbReference type="EMBL" id="KAK4291058.1"/>
    </source>
</evidence>
<feature type="region of interest" description="Disordered" evidence="1">
    <location>
        <begin position="1"/>
        <end position="22"/>
    </location>
</feature>
<dbReference type="EMBL" id="JAWZYT010005286">
    <property type="protein sequence ID" value="KAK4291058.1"/>
    <property type="molecule type" value="Genomic_DNA"/>
</dbReference>
<feature type="compositionally biased region" description="Gly residues" evidence="1">
    <location>
        <begin position="104"/>
        <end position="115"/>
    </location>
</feature>
<feature type="compositionally biased region" description="Basic and acidic residues" evidence="1">
    <location>
        <begin position="62"/>
        <end position="86"/>
    </location>
</feature>
<name>A0AAE1NJG3_9EUCA</name>
<proteinExistence type="predicted"/>
<dbReference type="Proteomes" id="UP001292094">
    <property type="component" value="Unassembled WGS sequence"/>
</dbReference>
<evidence type="ECO:0000313" key="4">
    <source>
        <dbReference type="Proteomes" id="UP001292094"/>
    </source>
</evidence>
<gene>
    <name evidence="3" type="ORF">Pmani_036089</name>
    <name evidence="2" type="ORF">Pmani_036222</name>
</gene>
<comment type="caution">
    <text evidence="3">The sequence shown here is derived from an EMBL/GenBank/DDBJ whole genome shotgun (WGS) entry which is preliminary data.</text>
</comment>
<dbReference type="EMBL" id="JAWZYT010005331">
    <property type="protein sequence ID" value="KAK4290915.1"/>
    <property type="molecule type" value="Genomic_DNA"/>
</dbReference>
<organism evidence="3 4">
    <name type="scientific">Petrolisthes manimaculis</name>
    <dbReference type="NCBI Taxonomy" id="1843537"/>
    <lineage>
        <taxon>Eukaryota</taxon>
        <taxon>Metazoa</taxon>
        <taxon>Ecdysozoa</taxon>
        <taxon>Arthropoda</taxon>
        <taxon>Crustacea</taxon>
        <taxon>Multicrustacea</taxon>
        <taxon>Malacostraca</taxon>
        <taxon>Eumalacostraca</taxon>
        <taxon>Eucarida</taxon>
        <taxon>Decapoda</taxon>
        <taxon>Pleocyemata</taxon>
        <taxon>Anomura</taxon>
        <taxon>Galatheoidea</taxon>
        <taxon>Porcellanidae</taxon>
        <taxon>Petrolisthes</taxon>
    </lineage>
</organism>
<evidence type="ECO:0000256" key="1">
    <source>
        <dbReference type="SAM" id="MobiDB-lite"/>
    </source>
</evidence>
<reference evidence="3" key="1">
    <citation type="submission" date="2023-11" db="EMBL/GenBank/DDBJ databases">
        <title>Genome assemblies of two species of porcelain crab, Petrolisthes cinctipes and Petrolisthes manimaculis (Anomura: Porcellanidae).</title>
        <authorList>
            <person name="Angst P."/>
        </authorList>
    </citation>
    <scope>NUCLEOTIDE SEQUENCE</scope>
    <source>
        <strain evidence="3">PB745_02</strain>
        <tissue evidence="3">Gill</tissue>
    </source>
</reference>
<keyword evidence="4" id="KW-1185">Reference proteome</keyword>
<protein>
    <submittedName>
        <fullName evidence="3">Uncharacterized protein</fullName>
    </submittedName>
</protein>